<sequence length="125" mass="12979">MGFAAIFPTVCPPSSELVASSRALCPALVVVMPAWQDPVSVMGLVWSCLGAGSASGICDWLWGFLIWFGAGVARGSLFVPGSGCPFWVMGLLWEGCCLDLSVFGSMWLVGFVGFSAPPSTVGLGI</sequence>
<reference evidence="1" key="2">
    <citation type="journal article" date="2023" name="Int. J. Mol. Sci.">
        <title>De Novo Assembly and Annotation of 11 Diverse Shrub Willow (Salix) Genomes Reveals Novel Gene Organization in Sex-Linked Regions.</title>
        <authorList>
            <person name="Hyden B."/>
            <person name="Feng K."/>
            <person name="Yates T.B."/>
            <person name="Jawdy S."/>
            <person name="Cereghino C."/>
            <person name="Smart L.B."/>
            <person name="Muchero W."/>
        </authorList>
    </citation>
    <scope>NUCLEOTIDE SEQUENCE</scope>
    <source>
        <tissue evidence="1">Shoot tip</tissue>
    </source>
</reference>
<gene>
    <name evidence="1" type="ORF">OIU74_016673</name>
</gene>
<comment type="caution">
    <text evidence="1">The sequence shown here is derived from an EMBL/GenBank/DDBJ whole genome shotgun (WGS) entry which is preliminary data.</text>
</comment>
<evidence type="ECO:0000313" key="1">
    <source>
        <dbReference type="EMBL" id="KAJ6688013.1"/>
    </source>
</evidence>
<proteinExistence type="predicted"/>
<keyword evidence="2" id="KW-1185">Reference proteome</keyword>
<protein>
    <submittedName>
        <fullName evidence="1">Uncharacterized protein</fullName>
    </submittedName>
</protein>
<accession>A0A9Q0PGX2</accession>
<dbReference type="EMBL" id="JAPFFM010000019">
    <property type="protein sequence ID" value="KAJ6688013.1"/>
    <property type="molecule type" value="Genomic_DNA"/>
</dbReference>
<name>A0A9Q0PGX2_9ROSI</name>
<reference evidence="1" key="1">
    <citation type="submission" date="2022-11" db="EMBL/GenBank/DDBJ databases">
        <authorList>
            <person name="Hyden B.L."/>
            <person name="Feng K."/>
            <person name="Yates T."/>
            <person name="Jawdy S."/>
            <person name="Smart L.B."/>
            <person name="Muchero W."/>
        </authorList>
    </citation>
    <scope>NUCLEOTIDE SEQUENCE</scope>
    <source>
        <tissue evidence="1">Shoot tip</tissue>
    </source>
</reference>
<evidence type="ECO:0000313" key="2">
    <source>
        <dbReference type="Proteomes" id="UP001151752"/>
    </source>
</evidence>
<organism evidence="1 2">
    <name type="scientific">Salix koriyanagi</name>
    <dbReference type="NCBI Taxonomy" id="2511006"/>
    <lineage>
        <taxon>Eukaryota</taxon>
        <taxon>Viridiplantae</taxon>
        <taxon>Streptophyta</taxon>
        <taxon>Embryophyta</taxon>
        <taxon>Tracheophyta</taxon>
        <taxon>Spermatophyta</taxon>
        <taxon>Magnoliopsida</taxon>
        <taxon>eudicotyledons</taxon>
        <taxon>Gunneridae</taxon>
        <taxon>Pentapetalae</taxon>
        <taxon>rosids</taxon>
        <taxon>fabids</taxon>
        <taxon>Malpighiales</taxon>
        <taxon>Salicaceae</taxon>
        <taxon>Saliceae</taxon>
        <taxon>Salix</taxon>
    </lineage>
</organism>
<dbReference type="AlphaFoldDB" id="A0A9Q0PGX2"/>
<dbReference type="Proteomes" id="UP001151752">
    <property type="component" value="Chromosome 15W"/>
</dbReference>